<evidence type="ECO:0000313" key="5">
    <source>
        <dbReference type="Proteomes" id="UP000292702"/>
    </source>
</evidence>
<dbReference type="OrthoDB" id="2100241at2759"/>
<dbReference type="InterPro" id="IPR018946">
    <property type="entry name" value="PhoD-like_MPP"/>
</dbReference>
<dbReference type="STRING" id="92696.A0A4R0RNM2"/>
<sequence length="673" mass="75570">MSLIAYAASLASTAWRVCVLIFLRILPTTLCKKILPPLWILYMTLWFFSPVAEKSSPLKSESDEKKPLPALPPPKSEFPLTAIILSLPTKSRTLQNLNFIVNALLLLAATEFVFYPFYDDAADVTFTRVGAVYPDAAKIVVRYPINTPNVTDNLVQVSWRQVPNGFEGQWQDGPVLSLASERDWVDTAKLDGLWPSTTYEYRLKNTTDVLPYPEHPIRFKTFPDPRLPTGSHFRFLVSSCTTPNFPYSPLQGRRIKGFDLLADYVWPAASPVAQPSSTAAASGPEAAATPNVTEEASSPEAAAEPVILPSASASSVAPAAPRPPVEFMMFLGDFIYADVPFYFGDNQNMYRQFYRRNYQSPSFRKVYERLPMFHTYDDHDIKNNYVGLGNDSNPPFQNASNAYRLYNHDANYDGNLNDTHYYEFRYGDVAFFVMDTRRYRSGPHDDVSSRTMLGDKQLSALHSWLGRVNGTATFKFIVSSVPFTSLWQMDAQIDSWAAYAHEKAALLDVLHTVPNVVVLSGDRHEFAAIEFMGPGRAHRVLEVSTSPLSMFWIPLVRTLKLESNETVLHSRVNTSADPLQEKAMILEEVPREKVLKYVPEGNYKFSAIEVDTRDLKHPVVHLELVVDGKPTYNLAIQGEPVSLQTPTTALGITVPQTFKGVLDKLGLLPTRWF</sequence>
<dbReference type="PANTHER" id="PTHR43606">
    <property type="entry name" value="PHOSPHATASE, PUTATIVE (AFU_ORTHOLOGUE AFUA_6G08710)-RELATED"/>
    <property type="match status" value="1"/>
</dbReference>
<keyword evidence="2" id="KW-0472">Membrane</keyword>
<evidence type="ECO:0000256" key="1">
    <source>
        <dbReference type="SAM" id="MobiDB-lite"/>
    </source>
</evidence>
<accession>A0A4R0RNM2</accession>
<dbReference type="Proteomes" id="UP000292702">
    <property type="component" value="Unassembled WGS sequence"/>
</dbReference>
<dbReference type="SUPFAM" id="SSF56300">
    <property type="entry name" value="Metallo-dependent phosphatases"/>
    <property type="match status" value="1"/>
</dbReference>
<feature type="region of interest" description="Disordered" evidence="1">
    <location>
        <begin position="276"/>
        <end position="301"/>
    </location>
</feature>
<reference evidence="4 5" key="1">
    <citation type="submission" date="2018-11" db="EMBL/GenBank/DDBJ databases">
        <title>Genome assembly of Steccherinum ochraceum LE-BIN_3174, the white-rot fungus of the Steccherinaceae family (The Residual Polyporoid clade, Polyporales, Basidiomycota).</title>
        <authorList>
            <person name="Fedorova T.V."/>
            <person name="Glazunova O.A."/>
            <person name="Landesman E.O."/>
            <person name="Moiseenko K.V."/>
            <person name="Psurtseva N.V."/>
            <person name="Savinova O.S."/>
            <person name="Shakhova N.V."/>
            <person name="Tyazhelova T.V."/>
            <person name="Vasina D.V."/>
        </authorList>
    </citation>
    <scope>NUCLEOTIDE SEQUENCE [LARGE SCALE GENOMIC DNA]</scope>
    <source>
        <strain evidence="4 5">LE-BIN_3174</strain>
    </source>
</reference>
<name>A0A4R0RNM2_9APHY</name>
<dbReference type="InterPro" id="IPR052900">
    <property type="entry name" value="Phospholipid_Metab_Enz"/>
</dbReference>
<dbReference type="EMBL" id="RWJN01000090">
    <property type="protein sequence ID" value="TCD67645.1"/>
    <property type="molecule type" value="Genomic_DNA"/>
</dbReference>
<evidence type="ECO:0000256" key="2">
    <source>
        <dbReference type="SAM" id="Phobius"/>
    </source>
</evidence>
<keyword evidence="5" id="KW-1185">Reference proteome</keyword>
<dbReference type="Gene3D" id="3.60.21.70">
    <property type="entry name" value="PhoD-like phosphatase"/>
    <property type="match status" value="1"/>
</dbReference>
<dbReference type="InterPro" id="IPR029052">
    <property type="entry name" value="Metallo-depent_PP-like"/>
</dbReference>
<evidence type="ECO:0000259" key="3">
    <source>
        <dbReference type="Pfam" id="PF09423"/>
    </source>
</evidence>
<protein>
    <recommendedName>
        <fullName evidence="3">PhoD-like phosphatase metallophosphatase domain-containing protein</fullName>
    </recommendedName>
</protein>
<dbReference type="AlphaFoldDB" id="A0A4R0RNM2"/>
<keyword evidence="2" id="KW-1133">Transmembrane helix</keyword>
<organism evidence="4 5">
    <name type="scientific">Steccherinum ochraceum</name>
    <dbReference type="NCBI Taxonomy" id="92696"/>
    <lineage>
        <taxon>Eukaryota</taxon>
        <taxon>Fungi</taxon>
        <taxon>Dikarya</taxon>
        <taxon>Basidiomycota</taxon>
        <taxon>Agaricomycotina</taxon>
        <taxon>Agaricomycetes</taxon>
        <taxon>Polyporales</taxon>
        <taxon>Steccherinaceae</taxon>
        <taxon>Steccherinum</taxon>
    </lineage>
</organism>
<dbReference type="PANTHER" id="PTHR43606:SF2">
    <property type="entry name" value="ALKALINE PHOSPHATASE FAMILY PROTEIN (AFU_ORTHOLOGUE AFUA_5G03860)"/>
    <property type="match status" value="1"/>
</dbReference>
<proteinExistence type="predicted"/>
<dbReference type="Pfam" id="PF09423">
    <property type="entry name" value="PhoD"/>
    <property type="match status" value="1"/>
</dbReference>
<dbReference type="CDD" id="cd07389">
    <property type="entry name" value="MPP_PhoD"/>
    <property type="match status" value="1"/>
</dbReference>
<evidence type="ECO:0000313" key="4">
    <source>
        <dbReference type="EMBL" id="TCD67645.1"/>
    </source>
</evidence>
<feature type="transmembrane region" description="Helical" evidence="2">
    <location>
        <begin position="99"/>
        <end position="118"/>
    </location>
</feature>
<gene>
    <name evidence="4" type="ORF">EIP91_012155</name>
</gene>
<feature type="domain" description="PhoD-like phosphatase metallophosphatase" evidence="3">
    <location>
        <begin position="324"/>
        <end position="551"/>
    </location>
</feature>
<comment type="caution">
    <text evidence="4">The sequence shown here is derived from an EMBL/GenBank/DDBJ whole genome shotgun (WGS) entry which is preliminary data.</text>
</comment>
<dbReference type="InterPro" id="IPR038607">
    <property type="entry name" value="PhoD-like_sf"/>
</dbReference>
<keyword evidence="2" id="KW-0812">Transmembrane</keyword>